<evidence type="ECO:0000313" key="1">
    <source>
        <dbReference type="EMBL" id="SDO55319.1"/>
    </source>
</evidence>
<name>A0A1H0KHA5_9ACTN</name>
<reference evidence="1 2" key="1">
    <citation type="submission" date="2016-10" db="EMBL/GenBank/DDBJ databases">
        <authorList>
            <person name="de Groot N.N."/>
        </authorList>
    </citation>
    <scope>NUCLEOTIDE SEQUENCE [LARGE SCALE GENOMIC DNA]</scope>
    <source>
        <strain evidence="2">P4-7,KCTC 19426,CECT 7604</strain>
    </source>
</reference>
<dbReference type="SUPFAM" id="SSF52317">
    <property type="entry name" value="Class I glutamine amidotransferase-like"/>
    <property type="match status" value="1"/>
</dbReference>
<protein>
    <submittedName>
        <fullName evidence="1">Cyanophycinase</fullName>
    </submittedName>
</protein>
<dbReference type="CDD" id="cd03129">
    <property type="entry name" value="GAT1_Peptidase_E_like"/>
    <property type="match status" value="1"/>
</dbReference>
<evidence type="ECO:0000313" key="2">
    <source>
        <dbReference type="Proteomes" id="UP000198741"/>
    </source>
</evidence>
<accession>A0A1H0KHA5</accession>
<dbReference type="Gene3D" id="3.40.50.880">
    <property type="match status" value="1"/>
</dbReference>
<dbReference type="InterPro" id="IPR029062">
    <property type="entry name" value="Class_I_gatase-like"/>
</dbReference>
<dbReference type="AlphaFoldDB" id="A0A1H0KHA5"/>
<dbReference type="Proteomes" id="UP000198741">
    <property type="component" value="Chromosome I"/>
</dbReference>
<organism evidence="1 2">
    <name type="scientific">Nakamurella panacisegetis</name>
    <dbReference type="NCBI Taxonomy" id="1090615"/>
    <lineage>
        <taxon>Bacteria</taxon>
        <taxon>Bacillati</taxon>
        <taxon>Actinomycetota</taxon>
        <taxon>Actinomycetes</taxon>
        <taxon>Nakamurellales</taxon>
        <taxon>Nakamurellaceae</taxon>
        <taxon>Nakamurella</taxon>
    </lineage>
</organism>
<dbReference type="EMBL" id="LT629710">
    <property type="protein sequence ID" value="SDO55319.1"/>
    <property type="molecule type" value="Genomic_DNA"/>
</dbReference>
<proteinExistence type="predicted"/>
<dbReference type="RefSeq" id="WP_090475225.1">
    <property type="nucleotide sequence ID" value="NZ_LT629710.1"/>
</dbReference>
<gene>
    <name evidence="1" type="ORF">SAMN04515671_1308</name>
</gene>
<keyword evidence="2" id="KW-1185">Reference proteome</keyword>
<sequence length="233" mass="23620">MSTVSLIGGGWSAPELYAAFVAESAGEIACVVIDEGDGADQFERWSAALRAAGDCRPAPVLVPVGEHLDVAALGDAGGLLVCGGLTPAYAAAVTPVASDLRRWLEDRPYCGFSAGAAIAGEQAVVGGWTVNGRPLIPEDAGEDLGEVTVVDGLALVPFLVDVHAGQWGTVPRLIESVRVSGVPGLAVDEDTAVTVAAGQVRVSGRGHAHLVRPGEDGAVAVTRYHAGQVVPVG</sequence>
<dbReference type="STRING" id="1090615.SAMN04515671_1308"/>
<dbReference type="OrthoDB" id="3078420at2"/>